<evidence type="ECO:0000256" key="1">
    <source>
        <dbReference type="SAM" id="MobiDB-lite"/>
    </source>
</evidence>
<dbReference type="eggNOG" id="ENOG502RA80">
    <property type="taxonomic scope" value="Eukaryota"/>
</dbReference>
<dbReference type="InParanoid" id="G2QC32"/>
<reference evidence="2 3" key="1">
    <citation type="journal article" date="2011" name="Nat. Biotechnol.">
        <title>Comparative genomic analysis of the thermophilic biomass-degrading fungi Myceliophthora thermophila and Thielavia terrestris.</title>
        <authorList>
            <person name="Berka R.M."/>
            <person name="Grigoriev I.V."/>
            <person name="Otillar R."/>
            <person name="Salamov A."/>
            <person name="Grimwood J."/>
            <person name="Reid I."/>
            <person name="Ishmael N."/>
            <person name="John T."/>
            <person name="Darmond C."/>
            <person name="Moisan M.-C."/>
            <person name="Henrissat B."/>
            <person name="Coutinho P.M."/>
            <person name="Lombard V."/>
            <person name="Natvig D.O."/>
            <person name="Lindquist E."/>
            <person name="Schmutz J."/>
            <person name="Lucas S."/>
            <person name="Harris P."/>
            <person name="Powlowski J."/>
            <person name="Bellemare A."/>
            <person name="Taylor D."/>
            <person name="Butler G."/>
            <person name="de Vries R.P."/>
            <person name="Allijn I.E."/>
            <person name="van den Brink J."/>
            <person name="Ushinsky S."/>
            <person name="Storms R."/>
            <person name="Powell A.J."/>
            <person name="Paulsen I.T."/>
            <person name="Elbourne L.D.H."/>
            <person name="Baker S.E."/>
            <person name="Magnuson J."/>
            <person name="LaBoissiere S."/>
            <person name="Clutterbuck A.J."/>
            <person name="Martinez D."/>
            <person name="Wogulis M."/>
            <person name="de Leon A.L."/>
            <person name="Rey M.W."/>
            <person name="Tsang A."/>
        </authorList>
    </citation>
    <scope>NUCLEOTIDE SEQUENCE [LARGE SCALE GENOMIC DNA]</scope>
    <source>
        <strain evidence="3">ATCC 42464 / BCRC 31852 / DSM 1799</strain>
    </source>
</reference>
<protein>
    <submittedName>
        <fullName evidence="2">Uncharacterized protein</fullName>
    </submittedName>
</protein>
<feature type="region of interest" description="Disordered" evidence="1">
    <location>
        <begin position="75"/>
        <end position="102"/>
    </location>
</feature>
<accession>G2QC32</accession>
<feature type="region of interest" description="Disordered" evidence="1">
    <location>
        <begin position="439"/>
        <end position="484"/>
    </location>
</feature>
<dbReference type="OrthoDB" id="5387995at2759"/>
<sequence>MTDMRVQFEPIGRSLKQYGPWHFADARFEEDHHTGLGPALLQTADIPGLSDRLLGISKGGRPDPGSPRSEVTLSVSKVRHTPGSSPDPALPKGSSPAHPTEISQPLLPAIFHPSLAFTDPAPSGKAVVTFPLPEPARVPKPCLKRRRPVTDVDGPGTNATSRKKRRLLRQLITSRLSQPFSLPATHILNRESVAAGGKRFAKLTAIMSARRLNSAVVSPVSPQQPSPSTWLRRAAVLNSLRNRVHATAAERANIPVPDLAAKATALQQSHGFATTFVGGRYLIATPIHQANKAMLPGPHGSTAGPAAATLSLSSSAAAATAATTQRSPPGAAAAHHHHHHQTLHSNSHHPPPSTTRLRIPSPKLRPLRSPELRVTRPLVPLEDIEPLLVDDPSSFSGDTDCVAFPTADLESRYIYGDDDDEEGGGEGVYADFSVIFGSGGKKSGDGEGGGDGATGGSGDGRDGDGDCFEDYMDDLDGIPWGDTW</sequence>
<feature type="compositionally biased region" description="Acidic residues" evidence="1">
    <location>
        <begin position="465"/>
        <end position="476"/>
    </location>
</feature>
<name>G2QC32_THET4</name>
<keyword evidence="3" id="KW-1185">Reference proteome</keyword>
<feature type="compositionally biased region" description="Gly residues" evidence="1">
    <location>
        <begin position="439"/>
        <end position="458"/>
    </location>
</feature>
<organism evidence="2 3">
    <name type="scientific">Thermothelomyces thermophilus (strain ATCC 42464 / BCRC 31852 / DSM 1799)</name>
    <name type="common">Sporotrichum thermophile</name>
    <dbReference type="NCBI Taxonomy" id="573729"/>
    <lineage>
        <taxon>Eukaryota</taxon>
        <taxon>Fungi</taxon>
        <taxon>Dikarya</taxon>
        <taxon>Ascomycota</taxon>
        <taxon>Pezizomycotina</taxon>
        <taxon>Sordariomycetes</taxon>
        <taxon>Sordariomycetidae</taxon>
        <taxon>Sordariales</taxon>
        <taxon>Chaetomiaceae</taxon>
        <taxon>Thermothelomyces</taxon>
    </lineage>
</organism>
<dbReference type="EMBL" id="CP003004">
    <property type="protein sequence ID" value="AEO57259.1"/>
    <property type="molecule type" value="Genomic_DNA"/>
</dbReference>
<evidence type="ECO:0000313" key="2">
    <source>
        <dbReference type="EMBL" id="AEO57259.1"/>
    </source>
</evidence>
<dbReference type="HOGENOM" id="CLU_039657_0_0_1"/>
<dbReference type="AlphaFoldDB" id="G2QC32"/>
<dbReference type="OMA" id="LEPWRCH"/>
<dbReference type="Proteomes" id="UP000007322">
    <property type="component" value="Chromosome 3"/>
</dbReference>
<dbReference type="RefSeq" id="XP_003662504.1">
    <property type="nucleotide sequence ID" value="XM_003662456.1"/>
</dbReference>
<proteinExistence type="predicted"/>
<feature type="region of interest" description="Disordered" evidence="1">
    <location>
        <begin position="317"/>
        <end position="371"/>
    </location>
</feature>
<dbReference type="KEGG" id="mtm:MYCTH_2303174"/>
<evidence type="ECO:0000313" key="3">
    <source>
        <dbReference type="Proteomes" id="UP000007322"/>
    </source>
</evidence>
<dbReference type="GeneID" id="11512580"/>
<dbReference type="STRING" id="573729.G2QC32"/>
<gene>
    <name evidence="2" type="ORF">MYCTH_2303174</name>
</gene>
<dbReference type="VEuPathDB" id="FungiDB:MYCTH_2303174"/>